<dbReference type="PANTHER" id="PTHR43798:SF27">
    <property type="entry name" value="HYDROLASE ALPHA_BETA HYDROLASE FOLD FAMILY"/>
    <property type="match status" value="1"/>
</dbReference>
<reference evidence="4" key="1">
    <citation type="submission" date="2019-09" db="EMBL/GenBank/DDBJ databases">
        <title>Characterisation of the sponge microbiome using genome-centric metagenomics.</title>
        <authorList>
            <person name="Engelberts J.P."/>
            <person name="Robbins S.J."/>
            <person name="De Goeij J.M."/>
            <person name="Aranda M."/>
            <person name="Bell S.C."/>
            <person name="Webster N.S."/>
        </authorList>
    </citation>
    <scope>NUCLEOTIDE SEQUENCE</scope>
    <source>
        <strain evidence="4">SB0662_bin_9</strain>
    </source>
</reference>
<dbReference type="GO" id="GO:0016020">
    <property type="term" value="C:membrane"/>
    <property type="evidence" value="ECO:0007669"/>
    <property type="project" value="TreeGrafter"/>
</dbReference>
<proteinExistence type="inferred from homology"/>
<dbReference type="InterPro" id="IPR029058">
    <property type="entry name" value="AB_hydrolase_fold"/>
</dbReference>
<comment type="caution">
    <text evidence="4">The sequence shown here is derived from an EMBL/GenBank/DDBJ whole genome shotgun (WGS) entry which is preliminary data.</text>
</comment>
<dbReference type="PANTHER" id="PTHR43798">
    <property type="entry name" value="MONOACYLGLYCEROL LIPASE"/>
    <property type="match status" value="1"/>
</dbReference>
<gene>
    <name evidence="4" type="ORF">F4Y08_13490</name>
</gene>
<dbReference type="Pfam" id="PF00561">
    <property type="entry name" value="Abhydrolase_1"/>
    <property type="match status" value="1"/>
</dbReference>
<dbReference type="EMBL" id="VXPY01000094">
    <property type="protein sequence ID" value="MYD91328.1"/>
    <property type="molecule type" value="Genomic_DNA"/>
</dbReference>
<evidence type="ECO:0000259" key="3">
    <source>
        <dbReference type="Pfam" id="PF00561"/>
    </source>
</evidence>
<protein>
    <submittedName>
        <fullName evidence="4">Alpha/beta hydrolase</fullName>
    </submittedName>
</protein>
<organism evidence="4">
    <name type="scientific">Caldilineaceae bacterium SB0662_bin_9</name>
    <dbReference type="NCBI Taxonomy" id="2605258"/>
    <lineage>
        <taxon>Bacteria</taxon>
        <taxon>Bacillati</taxon>
        <taxon>Chloroflexota</taxon>
        <taxon>Caldilineae</taxon>
        <taxon>Caldilineales</taxon>
        <taxon>Caldilineaceae</taxon>
    </lineage>
</organism>
<dbReference type="AlphaFoldDB" id="A0A6B1DVR9"/>
<dbReference type="InterPro" id="IPR000073">
    <property type="entry name" value="AB_hydrolase_1"/>
</dbReference>
<dbReference type="GO" id="GO:0004177">
    <property type="term" value="F:aminopeptidase activity"/>
    <property type="evidence" value="ECO:0007669"/>
    <property type="project" value="UniProtKB-EC"/>
</dbReference>
<accession>A0A6B1DVR9</accession>
<dbReference type="SUPFAM" id="SSF53474">
    <property type="entry name" value="alpha/beta-Hydrolases"/>
    <property type="match status" value="1"/>
</dbReference>
<evidence type="ECO:0000256" key="2">
    <source>
        <dbReference type="ARBA" id="ARBA00022801"/>
    </source>
</evidence>
<evidence type="ECO:0000313" key="4">
    <source>
        <dbReference type="EMBL" id="MYD91328.1"/>
    </source>
</evidence>
<evidence type="ECO:0000256" key="1">
    <source>
        <dbReference type="ARBA" id="ARBA00010088"/>
    </source>
</evidence>
<feature type="domain" description="AB hydrolase-1" evidence="3">
    <location>
        <begin position="25"/>
        <end position="166"/>
    </location>
</feature>
<dbReference type="InterPro" id="IPR002410">
    <property type="entry name" value="Peptidase_S33"/>
</dbReference>
<dbReference type="PRINTS" id="PR00793">
    <property type="entry name" value="PROAMNOPTASE"/>
</dbReference>
<name>A0A6B1DVR9_9CHLR</name>
<comment type="similarity">
    <text evidence="1">Belongs to the peptidase S33 family.</text>
</comment>
<dbReference type="InterPro" id="IPR050266">
    <property type="entry name" value="AB_hydrolase_sf"/>
</dbReference>
<dbReference type="Gene3D" id="3.40.50.1820">
    <property type="entry name" value="alpha/beta hydrolase"/>
    <property type="match status" value="1"/>
</dbReference>
<sequence>MNGSSELRVKSGTATLWSIAVGQGPTVLMFNGGPGCDDYLGPVSALVKDKARIIRFEPRGCGRSDWDGNYSLDVLLDDADAVRRAHGAQICLVAGHSFGVNAALAYALRFPVVACGIIGIAGGKLVNDRSWSEAYRRGLQEVGEDMGGAVFHADPRVNRDGNQSWREFIRQPDLFRAVANLDLPATFINGSADIRPNWPTRQLAALLPQGCYFEIEGAAHHIWLTHPGELGHRLRQAIDRMSSNQPTSGPPPTR</sequence>
<keyword evidence="2 4" id="KW-0378">Hydrolase</keyword>
<dbReference type="GO" id="GO:0006508">
    <property type="term" value="P:proteolysis"/>
    <property type="evidence" value="ECO:0007669"/>
    <property type="project" value="InterPro"/>
</dbReference>